<evidence type="ECO:0000313" key="3">
    <source>
        <dbReference type="Proteomes" id="UP000324222"/>
    </source>
</evidence>
<comment type="caution">
    <text evidence="2">The sequence shown here is derived from an EMBL/GenBank/DDBJ whole genome shotgun (WGS) entry which is preliminary data.</text>
</comment>
<feature type="compositionally biased region" description="Basic and acidic residues" evidence="1">
    <location>
        <begin position="12"/>
        <end position="29"/>
    </location>
</feature>
<protein>
    <submittedName>
        <fullName evidence="2">Uncharacterized protein</fullName>
    </submittedName>
</protein>
<organism evidence="2 3">
    <name type="scientific">Portunus trituberculatus</name>
    <name type="common">Swimming crab</name>
    <name type="synonym">Neptunus trituberculatus</name>
    <dbReference type="NCBI Taxonomy" id="210409"/>
    <lineage>
        <taxon>Eukaryota</taxon>
        <taxon>Metazoa</taxon>
        <taxon>Ecdysozoa</taxon>
        <taxon>Arthropoda</taxon>
        <taxon>Crustacea</taxon>
        <taxon>Multicrustacea</taxon>
        <taxon>Malacostraca</taxon>
        <taxon>Eumalacostraca</taxon>
        <taxon>Eucarida</taxon>
        <taxon>Decapoda</taxon>
        <taxon>Pleocyemata</taxon>
        <taxon>Brachyura</taxon>
        <taxon>Eubrachyura</taxon>
        <taxon>Portunoidea</taxon>
        <taxon>Portunidae</taxon>
        <taxon>Portuninae</taxon>
        <taxon>Portunus</taxon>
    </lineage>
</organism>
<name>A0A5B7HRB4_PORTR</name>
<evidence type="ECO:0000313" key="2">
    <source>
        <dbReference type="EMBL" id="MPC71248.1"/>
    </source>
</evidence>
<keyword evidence="3" id="KW-1185">Reference proteome</keyword>
<dbReference type="EMBL" id="VSRR010032576">
    <property type="protein sequence ID" value="MPC71248.1"/>
    <property type="molecule type" value="Genomic_DNA"/>
</dbReference>
<sequence>MTGVRKWKRHTQKETNRDSATETEVQSHRQREKAKKQPRPRREWGLVCARDYEHLSPDRRISVLVHLPDVTLLYTTALDEGGGEGGGRA</sequence>
<dbReference type="Proteomes" id="UP000324222">
    <property type="component" value="Unassembled WGS sequence"/>
</dbReference>
<proteinExistence type="predicted"/>
<dbReference type="AlphaFoldDB" id="A0A5B7HRB4"/>
<feature type="compositionally biased region" description="Basic residues" evidence="1">
    <location>
        <begin position="30"/>
        <end position="39"/>
    </location>
</feature>
<gene>
    <name evidence="2" type="ORF">E2C01_065520</name>
</gene>
<evidence type="ECO:0000256" key="1">
    <source>
        <dbReference type="SAM" id="MobiDB-lite"/>
    </source>
</evidence>
<feature type="region of interest" description="Disordered" evidence="1">
    <location>
        <begin position="1"/>
        <end position="43"/>
    </location>
</feature>
<feature type="compositionally biased region" description="Basic residues" evidence="1">
    <location>
        <begin position="1"/>
        <end position="11"/>
    </location>
</feature>
<reference evidence="2 3" key="1">
    <citation type="submission" date="2019-05" db="EMBL/GenBank/DDBJ databases">
        <title>Another draft genome of Portunus trituberculatus and its Hox gene families provides insights of decapod evolution.</title>
        <authorList>
            <person name="Jeong J.-H."/>
            <person name="Song I."/>
            <person name="Kim S."/>
            <person name="Choi T."/>
            <person name="Kim D."/>
            <person name="Ryu S."/>
            <person name="Kim W."/>
        </authorList>
    </citation>
    <scope>NUCLEOTIDE SEQUENCE [LARGE SCALE GENOMIC DNA]</scope>
    <source>
        <tissue evidence="2">Muscle</tissue>
    </source>
</reference>
<accession>A0A5B7HRB4</accession>